<dbReference type="Gene3D" id="3.40.630.30">
    <property type="match status" value="1"/>
</dbReference>
<organism evidence="2">
    <name type="scientific">mine drainage metagenome</name>
    <dbReference type="NCBI Taxonomy" id="410659"/>
    <lineage>
        <taxon>unclassified sequences</taxon>
        <taxon>metagenomes</taxon>
        <taxon>ecological metagenomes</taxon>
    </lineage>
</organism>
<dbReference type="PANTHER" id="PTHR43792:SF1">
    <property type="entry name" value="N-ACETYLTRANSFERASE DOMAIN-CONTAINING PROTEIN"/>
    <property type="match status" value="1"/>
</dbReference>
<sequence>STMNIGIPELRTPRLRLTALREDHFDAYARMLADHASTRHVGDGKPLDRLNAWRSMAMLLGHWVLRGYGMWAVELLGDGRFIGRVGLLKPEGWPDLELGWMIEPGARGQGYATEAASAALEYAWRELRAERVVSLIRPADLASEKLAAHLGGERVDTLDFCGWPAHVFAYHPPLAHARTATG</sequence>
<accession>T0ZMZ9</accession>
<dbReference type="Pfam" id="PF13302">
    <property type="entry name" value="Acetyltransf_3"/>
    <property type="match status" value="1"/>
</dbReference>
<reference evidence="2" key="2">
    <citation type="journal article" date="2014" name="ISME J.">
        <title>Microbial stratification in low pH oxic and suboxic macroscopic growths along an acid mine drainage.</title>
        <authorList>
            <person name="Mendez-Garcia C."/>
            <person name="Mesa V."/>
            <person name="Sprenger R.R."/>
            <person name="Richter M."/>
            <person name="Diez M.S."/>
            <person name="Solano J."/>
            <person name="Bargiela R."/>
            <person name="Golyshina O.V."/>
            <person name="Manteca A."/>
            <person name="Ramos J.L."/>
            <person name="Gallego J.R."/>
            <person name="Llorente I."/>
            <person name="Martins Dos Santos V.A."/>
            <person name="Jensen O.N."/>
            <person name="Pelaez A.I."/>
            <person name="Sanchez J."/>
            <person name="Ferrer M."/>
        </authorList>
    </citation>
    <scope>NUCLEOTIDE SEQUENCE</scope>
</reference>
<feature type="non-terminal residue" evidence="2">
    <location>
        <position position="1"/>
    </location>
</feature>
<evidence type="ECO:0000259" key="1">
    <source>
        <dbReference type="PROSITE" id="PS51186"/>
    </source>
</evidence>
<dbReference type="InterPro" id="IPR016181">
    <property type="entry name" value="Acyl_CoA_acyltransferase"/>
</dbReference>
<protein>
    <submittedName>
        <fullName evidence="2">GCN5-related N-acetyltransferase</fullName>
    </submittedName>
</protein>
<dbReference type="InterPro" id="IPR051531">
    <property type="entry name" value="N-acetyltransferase"/>
</dbReference>
<dbReference type="GO" id="GO:0016747">
    <property type="term" value="F:acyltransferase activity, transferring groups other than amino-acyl groups"/>
    <property type="evidence" value="ECO:0007669"/>
    <property type="project" value="InterPro"/>
</dbReference>
<dbReference type="AlphaFoldDB" id="T0ZMZ9"/>
<reference evidence="2" key="1">
    <citation type="submission" date="2013-08" db="EMBL/GenBank/DDBJ databases">
        <authorList>
            <person name="Mendez C."/>
            <person name="Richter M."/>
            <person name="Ferrer M."/>
            <person name="Sanchez J."/>
        </authorList>
    </citation>
    <scope>NUCLEOTIDE SEQUENCE</scope>
</reference>
<dbReference type="InterPro" id="IPR000182">
    <property type="entry name" value="GNAT_dom"/>
</dbReference>
<feature type="domain" description="N-acetyltransferase" evidence="1">
    <location>
        <begin position="15"/>
        <end position="175"/>
    </location>
</feature>
<dbReference type="EMBL" id="AUZZ01006513">
    <property type="protein sequence ID" value="EQD46043.1"/>
    <property type="molecule type" value="Genomic_DNA"/>
</dbReference>
<gene>
    <name evidence="2" type="ORF">B2A_09034</name>
</gene>
<comment type="caution">
    <text evidence="2">The sequence shown here is derived from an EMBL/GenBank/DDBJ whole genome shotgun (WGS) entry which is preliminary data.</text>
</comment>
<evidence type="ECO:0000313" key="2">
    <source>
        <dbReference type="EMBL" id="EQD46043.1"/>
    </source>
</evidence>
<dbReference type="SUPFAM" id="SSF55729">
    <property type="entry name" value="Acyl-CoA N-acyltransferases (Nat)"/>
    <property type="match status" value="1"/>
</dbReference>
<keyword evidence="2" id="KW-0808">Transferase</keyword>
<proteinExistence type="predicted"/>
<dbReference type="PANTHER" id="PTHR43792">
    <property type="entry name" value="GNAT FAMILY, PUTATIVE (AFU_ORTHOLOGUE AFUA_3G00765)-RELATED-RELATED"/>
    <property type="match status" value="1"/>
</dbReference>
<dbReference type="PROSITE" id="PS51186">
    <property type="entry name" value="GNAT"/>
    <property type="match status" value="1"/>
</dbReference>
<name>T0ZMZ9_9ZZZZ</name>